<evidence type="ECO:0000313" key="7">
    <source>
        <dbReference type="Proteomes" id="UP001204798"/>
    </source>
</evidence>
<reference evidence="6 7" key="1">
    <citation type="submission" date="2022-08" db="EMBL/GenBank/DDBJ databases">
        <title>Bacterial and archaeal communities from various locations to study Microbial Dark Matter (Phase II).</title>
        <authorList>
            <person name="Stepanauskas R."/>
        </authorList>
    </citation>
    <scope>NUCLEOTIDE SEQUENCE [LARGE SCALE GENOMIC DNA]</scope>
    <source>
        <strain evidence="6 7">PD1</strain>
    </source>
</reference>
<keyword evidence="2 5" id="KW-0028">Amino-acid biosynthesis</keyword>
<dbReference type="CDD" id="cd07914">
    <property type="entry name" value="IGPD"/>
    <property type="match status" value="1"/>
</dbReference>
<dbReference type="InterPro" id="IPR038494">
    <property type="entry name" value="IGPD_sf"/>
</dbReference>
<dbReference type="SUPFAM" id="SSF54211">
    <property type="entry name" value="Ribosomal protein S5 domain 2-like"/>
    <property type="match status" value="2"/>
</dbReference>
<dbReference type="Gene3D" id="3.30.230.40">
    <property type="entry name" value="Imidazole glycerol phosphate dehydratase, domain 1"/>
    <property type="match status" value="2"/>
</dbReference>
<proteinExistence type="inferred from homology"/>
<evidence type="ECO:0000256" key="1">
    <source>
        <dbReference type="ARBA" id="ARBA00005047"/>
    </source>
</evidence>
<dbReference type="InterPro" id="IPR020565">
    <property type="entry name" value="ImidazoleglycerP_deHydtase_CS"/>
</dbReference>
<evidence type="ECO:0000313" key="6">
    <source>
        <dbReference type="EMBL" id="MCS3917795.1"/>
    </source>
</evidence>
<sequence>MARTAEVERQTAETQVRVKVNLDGTGKVQVDTGIGFFDHMLNTLLRHAWFDATVWARGDTHIDDHHTVEDTGIVLGQAIDKALGERKGVQRFGSAIVPMDEALVLCSVDLSGRGNAFVELPVEGKVGNFDAELAPEFFRALATNARITLHIKLLSGENKHHIVEAACKACAVALRQAIAIVPHLADQIPSTKETLG</sequence>
<evidence type="ECO:0000256" key="4">
    <source>
        <dbReference type="ARBA" id="ARBA00023239"/>
    </source>
</evidence>
<name>A0ABT2EIM7_9BACT</name>
<dbReference type="PANTHER" id="PTHR23133">
    <property type="entry name" value="IMIDAZOLEGLYCEROL-PHOSPHATE DEHYDRATASE HIS7"/>
    <property type="match status" value="1"/>
</dbReference>
<dbReference type="Pfam" id="PF00475">
    <property type="entry name" value="IGPD"/>
    <property type="match status" value="1"/>
</dbReference>
<dbReference type="InterPro" id="IPR020568">
    <property type="entry name" value="Ribosomal_Su5_D2-typ_SF"/>
</dbReference>
<dbReference type="NCBIfam" id="NF002111">
    <property type="entry name" value="PRK00951.2-1"/>
    <property type="match status" value="1"/>
</dbReference>
<organism evidence="6 7">
    <name type="scientific">Candidatus Fervidibacter sacchari</name>
    <dbReference type="NCBI Taxonomy" id="1448929"/>
    <lineage>
        <taxon>Bacteria</taxon>
        <taxon>Candidatus Fervidibacterota</taxon>
        <taxon>Candidatus Fervidibacter</taxon>
    </lineage>
</organism>
<keyword evidence="7" id="KW-1185">Reference proteome</keyword>
<dbReference type="RefSeq" id="WP_259092331.1">
    <property type="nucleotide sequence ID" value="NZ_CP130454.1"/>
</dbReference>
<dbReference type="GO" id="GO:0004424">
    <property type="term" value="F:imidazoleglycerol-phosphate dehydratase activity"/>
    <property type="evidence" value="ECO:0007669"/>
    <property type="project" value="UniProtKB-EC"/>
</dbReference>
<dbReference type="PROSITE" id="PS00954">
    <property type="entry name" value="IGP_DEHYDRATASE_1"/>
    <property type="match status" value="1"/>
</dbReference>
<gene>
    <name evidence="5" type="primary">hisB</name>
    <name evidence="6" type="ORF">M2350_000192</name>
</gene>
<comment type="subcellular location">
    <subcellularLocation>
        <location evidence="5">Cytoplasm</location>
    </subcellularLocation>
</comment>
<dbReference type="HAMAP" id="MF_00076">
    <property type="entry name" value="HisB"/>
    <property type="match status" value="1"/>
</dbReference>
<keyword evidence="5" id="KW-0963">Cytoplasm</keyword>
<dbReference type="EC" id="4.2.1.19" evidence="5"/>
<dbReference type="EMBL" id="JANUCP010000001">
    <property type="protein sequence ID" value="MCS3917795.1"/>
    <property type="molecule type" value="Genomic_DNA"/>
</dbReference>
<comment type="pathway">
    <text evidence="1 5">Amino-acid biosynthesis; L-histidine biosynthesis; L-histidine from 5-phospho-alpha-D-ribose 1-diphosphate: step 6/9.</text>
</comment>
<comment type="similarity">
    <text evidence="5">Belongs to the imidazoleglycerol-phosphate dehydratase family.</text>
</comment>
<comment type="catalytic activity">
    <reaction evidence="5">
        <text>D-erythro-1-(imidazol-4-yl)glycerol 3-phosphate = 3-(imidazol-4-yl)-2-oxopropyl phosphate + H2O</text>
        <dbReference type="Rhea" id="RHEA:11040"/>
        <dbReference type="ChEBI" id="CHEBI:15377"/>
        <dbReference type="ChEBI" id="CHEBI:57766"/>
        <dbReference type="ChEBI" id="CHEBI:58278"/>
        <dbReference type="EC" id="4.2.1.19"/>
    </reaction>
</comment>
<evidence type="ECO:0000256" key="2">
    <source>
        <dbReference type="ARBA" id="ARBA00022605"/>
    </source>
</evidence>
<keyword evidence="3 5" id="KW-0368">Histidine biosynthesis</keyword>
<dbReference type="InterPro" id="IPR000807">
    <property type="entry name" value="ImidazoleglycerolP_deHydtase"/>
</dbReference>
<dbReference type="NCBIfam" id="NF002114">
    <property type="entry name" value="PRK00951.2-4"/>
    <property type="match status" value="1"/>
</dbReference>
<accession>A0ABT2EIM7</accession>
<protein>
    <recommendedName>
        <fullName evidence="5">Imidazoleglycerol-phosphate dehydratase</fullName>
        <shortName evidence="5">IGPD</shortName>
        <ecNumber evidence="5">4.2.1.19</ecNumber>
    </recommendedName>
</protein>
<dbReference type="PANTHER" id="PTHR23133:SF2">
    <property type="entry name" value="IMIDAZOLEGLYCEROL-PHOSPHATE DEHYDRATASE"/>
    <property type="match status" value="1"/>
</dbReference>
<keyword evidence="4 5" id="KW-0456">Lyase</keyword>
<comment type="caution">
    <text evidence="6">The sequence shown here is derived from an EMBL/GenBank/DDBJ whole genome shotgun (WGS) entry which is preliminary data.</text>
</comment>
<evidence type="ECO:0000256" key="3">
    <source>
        <dbReference type="ARBA" id="ARBA00023102"/>
    </source>
</evidence>
<evidence type="ECO:0000256" key="5">
    <source>
        <dbReference type="HAMAP-Rule" id="MF_00076"/>
    </source>
</evidence>
<dbReference type="Proteomes" id="UP001204798">
    <property type="component" value="Unassembled WGS sequence"/>
</dbReference>